<dbReference type="OrthoDB" id="5421478at2"/>
<gene>
    <name evidence="1" type="ORF">BU251_01580</name>
</gene>
<keyword evidence="2" id="KW-1185">Reference proteome</keyword>
<accession>A0A410P2W8</accession>
<sequence length="80" mass="8854">MAAGAKKSCKTCGKSVRDHGHLCAPLKAKDETCNWCGSLIMDARHMCDAKLKRLSYICNSCGRLALAPQYLCRPRKIKKV</sequence>
<protein>
    <submittedName>
        <fullName evidence="1">Uncharacterized protein</fullName>
    </submittedName>
</protein>
<dbReference type="Proteomes" id="UP000287243">
    <property type="component" value="Chromosome"/>
</dbReference>
<dbReference type="AlphaFoldDB" id="A0A410P2W8"/>
<evidence type="ECO:0000313" key="1">
    <source>
        <dbReference type="EMBL" id="QAT16509.1"/>
    </source>
</evidence>
<organism evidence="1 2">
    <name type="scientific">Velamenicoccus archaeovorus</name>
    <dbReference type="NCBI Taxonomy" id="1930593"/>
    <lineage>
        <taxon>Bacteria</taxon>
        <taxon>Pseudomonadati</taxon>
        <taxon>Candidatus Omnitrophota</taxon>
        <taxon>Candidatus Velamenicoccus</taxon>
    </lineage>
</organism>
<reference evidence="1 2" key="1">
    <citation type="submission" date="2017-01" db="EMBL/GenBank/DDBJ databases">
        <title>First insights into the biology of 'candidatus Vampirococcus archaeovorus'.</title>
        <authorList>
            <person name="Kizina J."/>
            <person name="Jordan S."/>
            <person name="Stueber K."/>
            <person name="Reinhardt R."/>
            <person name="Harder J."/>
        </authorList>
    </citation>
    <scope>NUCLEOTIDE SEQUENCE [LARGE SCALE GENOMIC DNA]</scope>
    <source>
        <strain evidence="1 2">LiM</strain>
    </source>
</reference>
<dbReference type="RefSeq" id="WP_128699148.1">
    <property type="nucleotide sequence ID" value="NZ_CP019384.1"/>
</dbReference>
<evidence type="ECO:0000313" key="2">
    <source>
        <dbReference type="Proteomes" id="UP000287243"/>
    </source>
</evidence>
<dbReference type="KEGG" id="vai:BU251_01580"/>
<proteinExistence type="predicted"/>
<name>A0A410P2W8_VELA1</name>
<dbReference type="EMBL" id="CP019384">
    <property type="protein sequence ID" value="QAT16509.1"/>
    <property type="molecule type" value="Genomic_DNA"/>
</dbReference>